<name>G0UPX3_TRYCI</name>
<protein>
    <submittedName>
        <fullName evidence="2">Uncharacterized protein</fullName>
    </submittedName>
</protein>
<sequence>MCWAWGLSLHDTLLGAEGICRHANRQREEPRKKPGPTRPPHNTPLPSGYQEGRETEPQDFVMGPVHAGYQQLSAYFKRSHPLSLERENVEVNSVKFSEKAKKVPCFQCVIFWT</sequence>
<evidence type="ECO:0000313" key="2">
    <source>
        <dbReference type="EMBL" id="CCC91434.1"/>
    </source>
</evidence>
<reference evidence="2" key="1">
    <citation type="journal article" date="2012" name="Proc. Natl. Acad. Sci. U.S.A.">
        <title>Antigenic diversity is generated by distinct evolutionary mechanisms in African trypanosome species.</title>
        <authorList>
            <person name="Jackson A.P."/>
            <person name="Berry A."/>
            <person name="Aslett M."/>
            <person name="Allison H.C."/>
            <person name="Burton P."/>
            <person name="Vavrova-Anderson J."/>
            <person name="Brown R."/>
            <person name="Browne H."/>
            <person name="Corton N."/>
            <person name="Hauser H."/>
            <person name="Gamble J."/>
            <person name="Gilderthorp R."/>
            <person name="Marcello L."/>
            <person name="McQuillan J."/>
            <person name="Otto T.D."/>
            <person name="Quail M.A."/>
            <person name="Sanders M.J."/>
            <person name="van Tonder A."/>
            <person name="Ginger M.L."/>
            <person name="Field M.C."/>
            <person name="Barry J.D."/>
            <person name="Hertz-Fowler C."/>
            <person name="Berriman M."/>
        </authorList>
    </citation>
    <scope>NUCLEOTIDE SEQUENCE</scope>
    <source>
        <strain evidence="2">IL3000</strain>
    </source>
</reference>
<evidence type="ECO:0000256" key="1">
    <source>
        <dbReference type="SAM" id="MobiDB-lite"/>
    </source>
</evidence>
<organism evidence="2">
    <name type="scientific">Trypanosoma congolense (strain IL3000)</name>
    <dbReference type="NCBI Taxonomy" id="1068625"/>
    <lineage>
        <taxon>Eukaryota</taxon>
        <taxon>Discoba</taxon>
        <taxon>Euglenozoa</taxon>
        <taxon>Kinetoplastea</taxon>
        <taxon>Metakinetoplastina</taxon>
        <taxon>Trypanosomatida</taxon>
        <taxon>Trypanosomatidae</taxon>
        <taxon>Trypanosoma</taxon>
        <taxon>Nannomonas</taxon>
    </lineage>
</organism>
<accession>G0UPX3</accession>
<proteinExistence type="predicted"/>
<gene>
    <name evidence="2" type="ORF">TCIL3000_7_2440</name>
</gene>
<dbReference type="EMBL" id="HE575320">
    <property type="protein sequence ID" value="CCC91434.1"/>
    <property type="molecule type" value="Genomic_DNA"/>
</dbReference>
<feature type="region of interest" description="Disordered" evidence="1">
    <location>
        <begin position="23"/>
        <end position="57"/>
    </location>
</feature>
<dbReference type="AlphaFoldDB" id="G0UPX3"/>